<reference evidence="9" key="1">
    <citation type="submission" date="2016-10" db="EMBL/GenBank/DDBJ databases">
        <authorList>
            <person name="Varghese N."/>
            <person name="Submissions S."/>
        </authorList>
    </citation>
    <scope>NUCLEOTIDE SEQUENCE [LARGE SCALE GENOMIC DNA]</scope>
    <source>
        <strain evidence="9">DSM 8415</strain>
    </source>
</reference>
<evidence type="ECO:0000256" key="4">
    <source>
        <dbReference type="ARBA" id="ARBA00022884"/>
    </source>
</evidence>
<evidence type="ECO:0000313" key="8">
    <source>
        <dbReference type="EMBL" id="SDC51174.1"/>
    </source>
</evidence>
<evidence type="ECO:0000256" key="7">
    <source>
        <dbReference type="SAM" id="MobiDB-lite"/>
    </source>
</evidence>
<dbReference type="InterPro" id="IPR010149">
    <property type="entry name" value="CRISPR-assoc_prot_Csm2_III-A"/>
</dbReference>
<keyword evidence="5" id="KW-0051">Antiviral defense</keyword>
<evidence type="ECO:0000256" key="5">
    <source>
        <dbReference type="ARBA" id="ARBA00023118"/>
    </source>
</evidence>
<dbReference type="GO" id="GO:0003723">
    <property type="term" value="F:RNA binding"/>
    <property type="evidence" value="ECO:0007669"/>
    <property type="project" value="UniProtKB-KW"/>
</dbReference>
<organism evidence="8 9">
    <name type="scientific">Desulfurella multipotens</name>
    <dbReference type="NCBI Taxonomy" id="79269"/>
    <lineage>
        <taxon>Bacteria</taxon>
        <taxon>Pseudomonadati</taxon>
        <taxon>Campylobacterota</taxon>
        <taxon>Desulfurellia</taxon>
        <taxon>Desulfurellales</taxon>
        <taxon>Desulfurellaceae</taxon>
        <taxon>Desulfurella</taxon>
    </lineage>
</organism>
<proteinExistence type="inferred from homology"/>
<feature type="region of interest" description="Disordered" evidence="7">
    <location>
        <begin position="1"/>
        <end position="29"/>
    </location>
</feature>
<keyword evidence="9" id="KW-1185">Reference proteome</keyword>
<dbReference type="Proteomes" id="UP000199411">
    <property type="component" value="Unassembled WGS sequence"/>
</dbReference>
<evidence type="ECO:0000256" key="3">
    <source>
        <dbReference type="ARBA" id="ARBA00016118"/>
    </source>
</evidence>
<name>A0A1G6M791_9BACT</name>
<dbReference type="AlphaFoldDB" id="A0A1G6M791"/>
<dbReference type="EMBL" id="FMYU01000006">
    <property type="protein sequence ID" value="SDC51174.1"/>
    <property type="molecule type" value="Genomic_DNA"/>
</dbReference>
<keyword evidence="4" id="KW-0694">RNA-binding</keyword>
<evidence type="ECO:0000256" key="1">
    <source>
        <dbReference type="ARBA" id="ARBA00003640"/>
    </source>
</evidence>
<feature type="compositionally biased region" description="Basic and acidic residues" evidence="7">
    <location>
        <begin position="1"/>
        <end position="14"/>
    </location>
</feature>
<dbReference type="RefSeq" id="WP_159427491.1">
    <property type="nucleotide sequence ID" value="NZ_FMYU01000006.1"/>
</dbReference>
<gene>
    <name evidence="8" type="ORF">SAMN05660835_00914</name>
</gene>
<dbReference type="OrthoDB" id="9803002at2"/>
<dbReference type="NCBIfam" id="TIGR01870">
    <property type="entry name" value="cas_TM1810_Csm2"/>
    <property type="match status" value="1"/>
</dbReference>
<accession>A0A1G6M791</accession>
<evidence type="ECO:0000313" key="9">
    <source>
        <dbReference type="Proteomes" id="UP000199411"/>
    </source>
</evidence>
<dbReference type="GO" id="GO:0051607">
    <property type="term" value="P:defense response to virus"/>
    <property type="evidence" value="ECO:0007669"/>
    <property type="project" value="UniProtKB-KW"/>
</dbReference>
<comment type="function">
    <text evidence="1">This subunit may be involved in monitoring complementarity of crRNA and target RNA.</text>
</comment>
<dbReference type="Pfam" id="PF03750">
    <property type="entry name" value="Csm2_III-A"/>
    <property type="match status" value="1"/>
</dbReference>
<evidence type="ECO:0000256" key="6">
    <source>
        <dbReference type="ARBA" id="ARBA00031723"/>
    </source>
</evidence>
<comment type="similarity">
    <text evidence="2">Belongs to the CRISPR-associated Csm2 family.</text>
</comment>
<evidence type="ECO:0000256" key="2">
    <source>
        <dbReference type="ARBA" id="ARBA00006896"/>
    </source>
</evidence>
<sequence length="153" mass="18223">MNERENSYEKDNSEQKNPSHNITPKDYFKPNSDIVKDDLFSVTANKITESFSKEGKIKGIRIIRKFYDEVLRLRLKLDSANDKEKKFVEILPYLKMLIPKVVYFKNRKNVNVDESFESFIKMNIENITKVKEFEVFCDLFEAVLAYTKKYKEQ</sequence>
<protein>
    <recommendedName>
        <fullName evidence="3">CRISPR system Cms protein Csm2</fullName>
    </recommendedName>
    <alternativeName>
        <fullName evidence="6">CRISPR type III A-associated protein Csm2</fullName>
    </alternativeName>
</protein>